<sequence length="61" mass="7181">MDALTHPFIIRDSVIPAMFLFDNIHVLELNHWMERYREDDVFAKAVIAPSVFNEKVFANVF</sequence>
<dbReference type="KEGG" id="gaz:Pan241w_35600"/>
<name>A0A517RHW5_9PLAN</name>
<evidence type="ECO:0000313" key="2">
    <source>
        <dbReference type="Proteomes" id="UP000317171"/>
    </source>
</evidence>
<keyword evidence="2" id="KW-1185">Reference proteome</keyword>
<evidence type="ECO:0000313" key="1">
    <source>
        <dbReference type="EMBL" id="QDT43459.1"/>
    </source>
</evidence>
<proteinExistence type="predicted"/>
<accession>A0A517RHW5</accession>
<dbReference type="EMBL" id="CP036269">
    <property type="protein sequence ID" value="QDT43459.1"/>
    <property type="molecule type" value="Genomic_DNA"/>
</dbReference>
<protein>
    <submittedName>
        <fullName evidence="1">Uncharacterized protein</fullName>
    </submittedName>
</protein>
<dbReference type="Proteomes" id="UP000317171">
    <property type="component" value="Chromosome"/>
</dbReference>
<dbReference type="AlphaFoldDB" id="A0A517RHW5"/>
<organism evidence="1 2">
    <name type="scientific">Gimesia alba</name>
    <dbReference type="NCBI Taxonomy" id="2527973"/>
    <lineage>
        <taxon>Bacteria</taxon>
        <taxon>Pseudomonadati</taxon>
        <taxon>Planctomycetota</taxon>
        <taxon>Planctomycetia</taxon>
        <taxon>Planctomycetales</taxon>
        <taxon>Planctomycetaceae</taxon>
        <taxon>Gimesia</taxon>
    </lineage>
</organism>
<dbReference type="RefSeq" id="WP_145218160.1">
    <property type="nucleotide sequence ID" value="NZ_CP036269.1"/>
</dbReference>
<reference evidence="1 2" key="1">
    <citation type="submission" date="2019-02" db="EMBL/GenBank/DDBJ databases">
        <title>Deep-cultivation of Planctomycetes and their phenomic and genomic characterization uncovers novel biology.</title>
        <authorList>
            <person name="Wiegand S."/>
            <person name="Jogler M."/>
            <person name="Boedeker C."/>
            <person name="Pinto D."/>
            <person name="Vollmers J."/>
            <person name="Rivas-Marin E."/>
            <person name="Kohn T."/>
            <person name="Peeters S.H."/>
            <person name="Heuer A."/>
            <person name="Rast P."/>
            <person name="Oberbeckmann S."/>
            <person name="Bunk B."/>
            <person name="Jeske O."/>
            <person name="Meyerdierks A."/>
            <person name="Storesund J.E."/>
            <person name="Kallscheuer N."/>
            <person name="Luecker S."/>
            <person name="Lage O.M."/>
            <person name="Pohl T."/>
            <person name="Merkel B.J."/>
            <person name="Hornburger P."/>
            <person name="Mueller R.-W."/>
            <person name="Bruemmer F."/>
            <person name="Labrenz M."/>
            <person name="Spormann A.M."/>
            <person name="Op den Camp H."/>
            <person name="Overmann J."/>
            <person name="Amann R."/>
            <person name="Jetten M.S.M."/>
            <person name="Mascher T."/>
            <person name="Medema M.H."/>
            <person name="Devos D.P."/>
            <person name="Kaster A.-K."/>
            <person name="Ovreas L."/>
            <person name="Rohde M."/>
            <person name="Galperin M.Y."/>
            <person name="Jogler C."/>
        </authorList>
    </citation>
    <scope>NUCLEOTIDE SEQUENCE [LARGE SCALE GENOMIC DNA]</scope>
    <source>
        <strain evidence="1 2">Pan241w</strain>
    </source>
</reference>
<gene>
    <name evidence="1" type="ORF">Pan241w_35600</name>
</gene>